<accession>A0AAD9KJZ8</accession>
<sequence length="415" mass="46670">MLIPRSGPADFPSPKTWWAKRISSDLYTAGRLTERQIKYAADAGFGSIISLLEFPTSYDIGADRVLNTTNSRYVAEALAGMKFEVLVKTKLEVVKIETIRKFAEMMSRAPKPVLFHCVTAYTASFVALAYLGYTKTMTSLEIYNHGAQLGYDYSTKAVLRDLISNVTGEPPLRNPPKPDVTVPTWNKKYWLIKPVYRNWYMAGQIQSNYVKNVTAMGIDVIISCRQPSISGRIPLLRTSQEEVTLLNVEDNTGTYVGTGRQSTERLLATRIDPVRRNEYISPHSTVNYERENSLEYGDHVGYDAALEKRDMESNNLIYHQTPPHNFKQDLNGVYTRASIEAYLSTWLAAGKNANVCVHSQSGYRAVIVALVSAARQYGLDSAWAVERANQLGYPFDKEPGQPVVKLFRELLRPSN</sequence>
<proteinExistence type="predicted"/>
<comment type="caution">
    <text evidence="1">The sequence shown here is derived from an EMBL/GenBank/DDBJ whole genome shotgun (WGS) entry which is preliminary data.</text>
</comment>
<dbReference type="EMBL" id="JAODUO010000916">
    <property type="protein sequence ID" value="KAK2172953.1"/>
    <property type="molecule type" value="Genomic_DNA"/>
</dbReference>
<evidence type="ECO:0000313" key="1">
    <source>
        <dbReference type="EMBL" id="KAK2172953.1"/>
    </source>
</evidence>
<dbReference type="Gene3D" id="3.90.190.10">
    <property type="entry name" value="Protein tyrosine phosphatase superfamily"/>
    <property type="match status" value="1"/>
</dbReference>
<evidence type="ECO:0000313" key="2">
    <source>
        <dbReference type="Proteomes" id="UP001209878"/>
    </source>
</evidence>
<organism evidence="1 2">
    <name type="scientific">Ridgeia piscesae</name>
    <name type="common">Tubeworm</name>
    <dbReference type="NCBI Taxonomy" id="27915"/>
    <lineage>
        <taxon>Eukaryota</taxon>
        <taxon>Metazoa</taxon>
        <taxon>Spiralia</taxon>
        <taxon>Lophotrochozoa</taxon>
        <taxon>Annelida</taxon>
        <taxon>Polychaeta</taxon>
        <taxon>Sedentaria</taxon>
        <taxon>Canalipalpata</taxon>
        <taxon>Sabellida</taxon>
        <taxon>Siboglinidae</taxon>
        <taxon>Ridgeia</taxon>
    </lineage>
</organism>
<dbReference type="InterPro" id="IPR029021">
    <property type="entry name" value="Prot-tyrosine_phosphatase-like"/>
</dbReference>
<dbReference type="AlphaFoldDB" id="A0AAD9KJZ8"/>
<name>A0AAD9KJZ8_RIDPI</name>
<reference evidence="1" key="1">
    <citation type="journal article" date="2023" name="Mol. Biol. Evol.">
        <title>Third-Generation Sequencing Reveals the Adaptive Role of the Epigenome in Three Deep-Sea Polychaetes.</title>
        <authorList>
            <person name="Perez M."/>
            <person name="Aroh O."/>
            <person name="Sun Y."/>
            <person name="Lan Y."/>
            <person name="Juniper S.K."/>
            <person name="Young C.R."/>
            <person name="Angers B."/>
            <person name="Qian P.Y."/>
        </authorList>
    </citation>
    <scope>NUCLEOTIDE SEQUENCE</scope>
    <source>
        <strain evidence="1">R07B-5</strain>
    </source>
</reference>
<protein>
    <submittedName>
        <fullName evidence="1">Uncharacterized protein</fullName>
    </submittedName>
</protein>
<keyword evidence="2" id="KW-1185">Reference proteome</keyword>
<gene>
    <name evidence="1" type="ORF">NP493_916g00020</name>
</gene>
<dbReference type="Proteomes" id="UP001209878">
    <property type="component" value="Unassembled WGS sequence"/>
</dbReference>